<gene>
    <name evidence="10" type="ORF">EB796_020518</name>
</gene>
<dbReference type="InterPro" id="IPR050440">
    <property type="entry name" value="Laminin/Netrin_ECM"/>
</dbReference>
<evidence type="ECO:0000313" key="11">
    <source>
        <dbReference type="Proteomes" id="UP000593567"/>
    </source>
</evidence>
<dbReference type="GO" id="GO:0009888">
    <property type="term" value="P:tissue development"/>
    <property type="evidence" value="ECO:0007669"/>
    <property type="project" value="TreeGrafter"/>
</dbReference>
<dbReference type="PROSITE" id="PS50027">
    <property type="entry name" value="EGF_LAM_2"/>
    <property type="match status" value="2"/>
</dbReference>
<dbReference type="EMBL" id="VXIV02003105">
    <property type="protein sequence ID" value="KAF6021172.1"/>
    <property type="molecule type" value="Genomic_DNA"/>
</dbReference>
<protein>
    <recommendedName>
        <fullName evidence="9">Laminin EGF-like domain-containing protein</fullName>
    </recommendedName>
</protein>
<sequence length="1124" mass="122985">MSSCHVVECHCDIVGTVPNTSCDAYGGQCMCQPGVTGRSCDQCKTGYYGLSTSGCKKCDCDMIGSSHSVCNSVTGQCVCRKLVAAYGDLDTYGVPHLSLRCEVCQFGVIYSLQGNALVVTVTPLEVSWSNVFTALESVNVRMEWAELSVTNVFQGFINSANQAADRVSAIAVALLLTYVMCGLGSAPVKWFYPGDPSISICGPANLVGGPLALLGGPLVLLGGPLVLIGNTKGRVCSECVADTFGLSPGNSAGCTPCYCSTHSSGQCLPATGFSQAKLFLADVTDIKGGWEFVSLLPSYGHVITAYVTPTNRSIELADSILSIHSTTETGDVIELQYLAQQAVPIGSGTKTMMSLTESHWVLKSSGRSPSRDQFMHVLHTKPIIRFHDDLQYTAVSVNIATEEDMTSQTEPHSGVENCTCSPDSNTQGLSCDQCKDGFRRQDFSLGSHNVCVPCNCFDRTDGPPLCHPNTGVCENCRVGTRGDFCESCDSHVTGSSCSLCQDGYWGLQTLGECVECHCDVTRSVNSTCDQLTGQCHCKEHVGGVKCDTCQLNHHTLSSVGCSSCHECYSLVGNKIEQLSSSIMVINETVLSTTLHNRTFEEDLGYVTDLVTRLTHELVAVSDMNTNISAKITEWQGYTTDTPSSLVSALGHWNTTLLSLNNSLSYYYNLSDWLDQRLALDTATIDELALGLANQSLMQYDKEFSALDNLVKLSGNITISLEDQLSNLTLRQTEIVAADQLAEDITTAAVNTLSETLLIQENITSTLSALLLIQNNVSERRSQIDQSLPLIEEYILTINQSLLSLKTSPPITDNVTLVSADNEKVLFEIVKLYEKINSTVINLDLFNETSARNQNLVDDTVGRSENLSVLVQRHLADIEGLHGEMIESVSSLKSDYSYLMGISKLMSDFQLEMAEIKKPIAASLTTLWQIRNLTVTRADRARTLSQRLLRAQRLADILHSESNDIYSKTMLQRELLVNLNRTAFDLFSQVSEVSTDVYLRNMTEIVDSIVTVHNRTCKTLANEIQTLKIRYFARKNTTETQQLEVERLSIQFADVESLLDNLESTDYDVIHELENKIVEISENVETFLPLIEALNASLASQHLDISEAELRLTSLLQNIEELESL</sequence>
<evidence type="ECO:0000313" key="10">
    <source>
        <dbReference type="EMBL" id="KAF6021172.1"/>
    </source>
</evidence>
<dbReference type="FunFam" id="2.10.25.10:FF:000090">
    <property type="entry name" value="laminin subunit alpha"/>
    <property type="match status" value="1"/>
</dbReference>
<feature type="domain" description="Laminin EGF-like" evidence="9">
    <location>
        <begin position="9"/>
        <end position="57"/>
    </location>
</feature>
<comment type="subcellular location">
    <subcellularLocation>
        <location evidence="1">Secreted</location>
    </subcellularLocation>
</comment>
<accession>A0A7J7J4W7</accession>
<feature type="domain" description="Laminin EGF-like" evidence="9">
    <location>
        <begin position="516"/>
        <end position="563"/>
    </location>
</feature>
<dbReference type="CDD" id="cd00055">
    <property type="entry name" value="EGF_Lam"/>
    <property type="match status" value="5"/>
</dbReference>
<evidence type="ECO:0000256" key="6">
    <source>
        <dbReference type="ARBA" id="ARBA00023180"/>
    </source>
</evidence>
<evidence type="ECO:0000259" key="9">
    <source>
        <dbReference type="PROSITE" id="PS50027"/>
    </source>
</evidence>
<dbReference type="PROSITE" id="PS01248">
    <property type="entry name" value="EGF_LAM_1"/>
    <property type="match status" value="2"/>
</dbReference>
<keyword evidence="7 8" id="KW-0424">Laminin EGF-like domain</keyword>
<dbReference type="Proteomes" id="UP000593567">
    <property type="component" value="Unassembled WGS sequence"/>
</dbReference>
<reference evidence="10" key="1">
    <citation type="submission" date="2020-06" db="EMBL/GenBank/DDBJ databases">
        <title>Draft genome of Bugula neritina, a colonial animal packing powerful symbionts and potential medicines.</title>
        <authorList>
            <person name="Rayko M."/>
        </authorList>
    </citation>
    <scope>NUCLEOTIDE SEQUENCE [LARGE SCALE GENOMIC DNA]</scope>
    <source>
        <strain evidence="10">Kwan_BN1</strain>
    </source>
</reference>
<keyword evidence="11" id="KW-1185">Reference proteome</keyword>
<evidence type="ECO:0000256" key="8">
    <source>
        <dbReference type="PROSITE-ProRule" id="PRU00460"/>
    </source>
</evidence>
<keyword evidence="4" id="KW-0677">Repeat</keyword>
<keyword evidence="5 8" id="KW-1015">Disulfide bond</keyword>
<evidence type="ECO:0000256" key="7">
    <source>
        <dbReference type="ARBA" id="ARBA00023292"/>
    </source>
</evidence>
<evidence type="ECO:0000256" key="1">
    <source>
        <dbReference type="ARBA" id="ARBA00004613"/>
    </source>
</evidence>
<evidence type="ECO:0000256" key="5">
    <source>
        <dbReference type="ARBA" id="ARBA00023157"/>
    </source>
</evidence>
<dbReference type="SUPFAM" id="SSF57196">
    <property type="entry name" value="EGF/Laminin"/>
    <property type="match status" value="2"/>
</dbReference>
<dbReference type="AlphaFoldDB" id="A0A7J7J4W7"/>
<dbReference type="PRINTS" id="PR00011">
    <property type="entry name" value="EGFLAMININ"/>
</dbReference>
<dbReference type="InterPro" id="IPR002049">
    <property type="entry name" value="LE_dom"/>
</dbReference>
<dbReference type="PANTHER" id="PTHR10574:SF406">
    <property type="entry name" value="LAMININ SUBUNIT ALPHA 5"/>
    <property type="match status" value="1"/>
</dbReference>
<feature type="disulfide bond" evidence="8">
    <location>
        <begin position="31"/>
        <end position="40"/>
    </location>
</feature>
<evidence type="ECO:0000256" key="4">
    <source>
        <dbReference type="ARBA" id="ARBA00022737"/>
    </source>
</evidence>
<name>A0A7J7J4W7_BUGNE</name>
<keyword evidence="3" id="KW-0732">Signal</keyword>
<comment type="caution">
    <text evidence="8">Lacks conserved residue(s) required for the propagation of feature annotation.</text>
</comment>
<evidence type="ECO:0000256" key="2">
    <source>
        <dbReference type="ARBA" id="ARBA00022525"/>
    </source>
</evidence>
<dbReference type="GO" id="GO:0005576">
    <property type="term" value="C:extracellular region"/>
    <property type="evidence" value="ECO:0007669"/>
    <property type="project" value="UniProtKB-SubCell"/>
</dbReference>
<evidence type="ECO:0000256" key="3">
    <source>
        <dbReference type="ARBA" id="ARBA00022729"/>
    </source>
</evidence>
<dbReference type="Gene3D" id="2.170.300.10">
    <property type="entry name" value="Tie2 ligand-binding domain superfamily"/>
    <property type="match status" value="1"/>
</dbReference>
<feature type="disulfide bond" evidence="8">
    <location>
        <begin position="516"/>
        <end position="528"/>
    </location>
</feature>
<dbReference type="Pfam" id="PF00053">
    <property type="entry name" value="EGF_laminin"/>
    <property type="match status" value="5"/>
</dbReference>
<dbReference type="SMART" id="SM00180">
    <property type="entry name" value="EGF_Lam"/>
    <property type="match status" value="4"/>
</dbReference>
<dbReference type="PANTHER" id="PTHR10574">
    <property type="entry name" value="NETRIN/LAMININ-RELATED"/>
    <property type="match status" value="1"/>
</dbReference>
<feature type="disulfide bond" evidence="8">
    <location>
        <begin position="518"/>
        <end position="535"/>
    </location>
</feature>
<feature type="disulfide bond" evidence="8">
    <location>
        <begin position="537"/>
        <end position="546"/>
    </location>
</feature>
<dbReference type="Gene3D" id="2.10.25.10">
    <property type="entry name" value="Laminin"/>
    <property type="match status" value="3"/>
</dbReference>
<keyword evidence="2" id="KW-0964">Secreted</keyword>
<comment type="caution">
    <text evidence="10">The sequence shown here is derived from an EMBL/GenBank/DDBJ whole genome shotgun (WGS) entry which is preliminary data.</text>
</comment>
<proteinExistence type="predicted"/>
<dbReference type="OrthoDB" id="6161774at2759"/>
<keyword evidence="6" id="KW-0325">Glycoprotein</keyword>
<dbReference type="GO" id="GO:0009887">
    <property type="term" value="P:animal organ morphogenesis"/>
    <property type="evidence" value="ECO:0007669"/>
    <property type="project" value="TreeGrafter"/>
</dbReference>
<organism evidence="10 11">
    <name type="scientific">Bugula neritina</name>
    <name type="common">Brown bryozoan</name>
    <name type="synonym">Sertularia neritina</name>
    <dbReference type="NCBI Taxonomy" id="10212"/>
    <lineage>
        <taxon>Eukaryota</taxon>
        <taxon>Metazoa</taxon>
        <taxon>Spiralia</taxon>
        <taxon>Lophotrochozoa</taxon>
        <taxon>Bryozoa</taxon>
        <taxon>Gymnolaemata</taxon>
        <taxon>Cheilostomatida</taxon>
        <taxon>Flustrina</taxon>
        <taxon>Buguloidea</taxon>
        <taxon>Bugulidae</taxon>
        <taxon>Bugula</taxon>
    </lineage>
</organism>